<keyword evidence="3" id="KW-1185">Reference proteome</keyword>
<sequence>MTGKIQTILLILLLGVVITSVQAAATTETTIEISQNTAEIGDIIAISGKVGGQSAPAVYLFMTGPDLPDKGTPLVGDVRNAKIPYHKIYLSGPGWDYNWDTGLIVGGLKDGTYTIYSSLNPGNLDGLREGEYSETKIKIIDVKEQKMQQSPLPIWLLIFAAVFSVFVINKCKKNYKF</sequence>
<dbReference type="RefSeq" id="WP_317137118.1">
    <property type="nucleotide sequence ID" value="NZ_CP043875.1"/>
</dbReference>
<organism evidence="2 3">
    <name type="scientific">Methanochimaera problematica</name>
    <dbReference type="NCBI Taxonomy" id="2609417"/>
    <lineage>
        <taxon>Archaea</taxon>
        <taxon>Methanobacteriati</taxon>
        <taxon>Methanobacteriota</taxon>
        <taxon>Stenosarchaea group</taxon>
        <taxon>Methanomicrobia</taxon>
        <taxon>Methanomicrobiales</taxon>
        <taxon>Methanomicrobiaceae</taxon>
        <taxon>Methanochimaera</taxon>
    </lineage>
</organism>
<evidence type="ECO:0000313" key="2">
    <source>
        <dbReference type="EMBL" id="WOF15545.1"/>
    </source>
</evidence>
<name>A0AA97F9X6_9EURY</name>
<dbReference type="EMBL" id="CP043875">
    <property type="protein sequence ID" value="WOF15545.1"/>
    <property type="molecule type" value="Genomic_DNA"/>
</dbReference>
<evidence type="ECO:0000313" key="3">
    <source>
        <dbReference type="Proteomes" id="UP001301797"/>
    </source>
</evidence>
<dbReference type="AlphaFoldDB" id="A0AA97F9X6"/>
<evidence type="ECO:0000256" key="1">
    <source>
        <dbReference type="SAM" id="Phobius"/>
    </source>
</evidence>
<feature type="transmembrane region" description="Helical" evidence="1">
    <location>
        <begin position="152"/>
        <end position="169"/>
    </location>
</feature>
<dbReference type="Proteomes" id="UP001301797">
    <property type="component" value="Chromosome"/>
</dbReference>
<dbReference type="GeneID" id="85228908"/>
<accession>A0AA97F9X6</accession>
<keyword evidence="1" id="KW-0472">Membrane</keyword>
<reference evidence="2 3" key="1">
    <citation type="submission" date="2019-09" db="EMBL/GenBank/DDBJ databases">
        <title>The complete genome of Methanoplanus sp. FWC-SCC4.</title>
        <authorList>
            <person name="Chen S.-C."/>
            <person name="Zhou Y.-Z."/>
            <person name="Lai M.-C."/>
        </authorList>
    </citation>
    <scope>NUCLEOTIDE SEQUENCE [LARGE SCALE GENOMIC DNA]</scope>
    <source>
        <strain evidence="2 3">FWC-SCC4</strain>
    </source>
</reference>
<protein>
    <submittedName>
        <fullName evidence="2">Uncharacterized protein</fullName>
    </submittedName>
</protein>
<gene>
    <name evidence="2" type="ORF">F1737_02025</name>
</gene>
<proteinExistence type="predicted"/>
<keyword evidence="1" id="KW-0812">Transmembrane</keyword>
<keyword evidence="1" id="KW-1133">Transmembrane helix</keyword>
<dbReference type="KEGG" id="mefw:F1737_02025"/>